<dbReference type="InterPro" id="IPR003594">
    <property type="entry name" value="HATPase_dom"/>
</dbReference>
<dbReference type="GO" id="GO:0016020">
    <property type="term" value="C:membrane"/>
    <property type="evidence" value="ECO:0007669"/>
    <property type="project" value="UniProtKB-SubCell"/>
</dbReference>
<dbReference type="AlphaFoldDB" id="A0A7V4U1C6"/>
<feature type="transmembrane region" description="Helical" evidence="7">
    <location>
        <begin position="173"/>
        <end position="192"/>
    </location>
</feature>
<dbReference type="PANTHER" id="PTHR43065:SF42">
    <property type="entry name" value="TWO-COMPONENT SENSOR PPRA"/>
    <property type="match status" value="1"/>
</dbReference>
<evidence type="ECO:0000256" key="6">
    <source>
        <dbReference type="ARBA" id="ARBA00022777"/>
    </source>
</evidence>
<evidence type="ECO:0000256" key="2">
    <source>
        <dbReference type="ARBA" id="ARBA00004370"/>
    </source>
</evidence>
<evidence type="ECO:0000256" key="5">
    <source>
        <dbReference type="ARBA" id="ARBA00022679"/>
    </source>
</evidence>
<dbReference type="CDD" id="cd18774">
    <property type="entry name" value="PDC2_HK_sensor"/>
    <property type="match status" value="1"/>
</dbReference>
<accession>A0A7V4U1C6</accession>
<name>A0A7V4U1C6_CALAY</name>
<dbReference type="Gene3D" id="3.30.450.290">
    <property type="match status" value="1"/>
</dbReference>
<dbReference type="InterPro" id="IPR036097">
    <property type="entry name" value="HisK_dim/P_sf"/>
</dbReference>
<dbReference type="PROSITE" id="PS50109">
    <property type="entry name" value="HIS_KIN"/>
    <property type="match status" value="1"/>
</dbReference>
<dbReference type="CDD" id="cd06225">
    <property type="entry name" value="HAMP"/>
    <property type="match status" value="1"/>
</dbReference>
<dbReference type="Pfam" id="PF00512">
    <property type="entry name" value="HisKA"/>
    <property type="match status" value="1"/>
</dbReference>
<keyword evidence="7" id="KW-1133">Transmembrane helix</keyword>
<dbReference type="Gene3D" id="6.10.340.10">
    <property type="match status" value="1"/>
</dbReference>
<dbReference type="SUPFAM" id="SSF55874">
    <property type="entry name" value="ATPase domain of HSP90 chaperone/DNA topoisomerase II/histidine kinase"/>
    <property type="match status" value="1"/>
</dbReference>
<dbReference type="PRINTS" id="PR00344">
    <property type="entry name" value="BCTRLSENSOR"/>
</dbReference>
<dbReference type="EC" id="2.7.13.3" evidence="3"/>
<dbReference type="SMART" id="SM00387">
    <property type="entry name" value="HATPase_c"/>
    <property type="match status" value="1"/>
</dbReference>
<dbReference type="InterPro" id="IPR003661">
    <property type="entry name" value="HisK_dim/P_dom"/>
</dbReference>
<evidence type="ECO:0000256" key="1">
    <source>
        <dbReference type="ARBA" id="ARBA00000085"/>
    </source>
</evidence>
<feature type="domain" description="Histidine kinase" evidence="8">
    <location>
        <begin position="272"/>
        <end position="480"/>
    </location>
</feature>
<proteinExistence type="predicted"/>
<keyword evidence="4" id="KW-0597">Phosphoprotein</keyword>
<organism evidence="10">
    <name type="scientific">Caldithrix abyssi</name>
    <dbReference type="NCBI Taxonomy" id="187145"/>
    <lineage>
        <taxon>Bacteria</taxon>
        <taxon>Pseudomonadati</taxon>
        <taxon>Calditrichota</taxon>
        <taxon>Calditrichia</taxon>
        <taxon>Calditrichales</taxon>
        <taxon>Calditrichaceae</taxon>
        <taxon>Caldithrix</taxon>
    </lineage>
</organism>
<keyword evidence="7" id="KW-0472">Membrane</keyword>
<reference evidence="10" key="1">
    <citation type="journal article" date="2020" name="mSystems">
        <title>Genome- and Community-Level Interaction Insights into Carbon Utilization and Element Cycling Functions of Hydrothermarchaeota in Hydrothermal Sediment.</title>
        <authorList>
            <person name="Zhou Z."/>
            <person name="Liu Y."/>
            <person name="Xu W."/>
            <person name="Pan J."/>
            <person name="Luo Z.H."/>
            <person name="Li M."/>
        </authorList>
    </citation>
    <scope>NUCLEOTIDE SEQUENCE [LARGE SCALE GENOMIC DNA]</scope>
    <source>
        <strain evidence="10">HyVt-577</strain>
    </source>
</reference>
<evidence type="ECO:0000256" key="3">
    <source>
        <dbReference type="ARBA" id="ARBA00012438"/>
    </source>
</evidence>
<dbReference type="InterPro" id="IPR003660">
    <property type="entry name" value="HAMP_dom"/>
</dbReference>
<dbReference type="Pfam" id="PF00672">
    <property type="entry name" value="HAMP"/>
    <property type="match status" value="1"/>
</dbReference>
<dbReference type="SMART" id="SM00304">
    <property type="entry name" value="HAMP"/>
    <property type="match status" value="1"/>
</dbReference>
<keyword evidence="6 10" id="KW-0418">Kinase</keyword>
<comment type="subcellular location">
    <subcellularLocation>
        <location evidence="2">Membrane</location>
    </subcellularLocation>
</comment>
<evidence type="ECO:0000256" key="7">
    <source>
        <dbReference type="SAM" id="Phobius"/>
    </source>
</evidence>
<gene>
    <name evidence="10" type="ORF">ENK44_05435</name>
</gene>
<evidence type="ECO:0000256" key="4">
    <source>
        <dbReference type="ARBA" id="ARBA00022553"/>
    </source>
</evidence>
<dbReference type="PANTHER" id="PTHR43065">
    <property type="entry name" value="SENSOR HISTIDINE KINASE"/>
    <property type="match status" value="1"/>
</dbReference>
<evidence type="ECO:0000259" key="9">
    <source>
        <dbReference type="PROSITE" id="PS50885"/>
    </source>
</evidence>
<dbReference type="SUPFAM" id="SSF47384">
    <property type="entry name" value="Homodimeric domain of signal transducing histidine kinase"/>
    <property type="match status" value="1"/>
</dbReference>
<keyword evidence="7" id="KW-0812">Transmembrane</keyword>
<dbReference type="SUPFAM" id="SSF158472">
    <property type="entry name" value="HAMP domain-like"/>
    <property type="match status" value="1"/>
</dbReference>
<feature type="domain" description="HAMP" evidence="9">
    <location>
        <begin position="195"/>
        <end position="247"/>
    </location>
</feature>
<dbReference type="InterPro" id="IPR005467">
    <property type="entry name" value="His_kinase_dom"/>
</dbReference>
<keyword evidence="5" id="KW-0808">Transferase</keyword>
<dbReference type="GO" id="GO:0000155">
    <property type="term" value="F:phosphorelay sensor kinase activity"/>
    <property type="evidence" value="ECO:0007669"/>
    <property type="project" value="InterPro"/>
</dbReference>
<dbReference type="SMART" id="SM00388">
    <property type="entry name" value="HisKA"/>
    <property type="match status" value="1"/>
</dbReference>
<evidence type="ECO:0000259" key="8">
    <source>
        <dbReference type="PROSITE" id="PS50109"/>
    </source>
</evidence>
<dbReference type="InterPro" id="IPR004358">
    <property type="entry name" value="Sig_transdc_His_kin-like_C"/>
</dbReference>
<dbReference type="Gene3D" id="3.30.565.10">
    <property type="entry name" value="Histidine kinase-like ATPase, C-terminal domain"/>
    <property type="match status" value="1"/>
</dbReference>
<evidence type="ECO:0000313" key="10">
    <source>
        <dbReference type="EMBL" id="HGY55119.1"/>
    </source>
</evidence>
<dbReference type="PROSITE" id="PS50885">
    <property type="entry name" value="HAMP"/>
    <property type="match status" value="1"/>
</dbReference>
<comment type="caution">
    <text evidence="10">The sequence shown here is derived from an EMBL/GenBank/DDBJ whole genome shotgun (WGS) entry which is preliminary data.</text>
</comment>
<dbReference type="CDD" id="cd00082">
    <property type="entry name" value="HisKA"/>
    <property type="match status" value="1"/>
</dbReference>
<dbReference type="InterPro" id="IPR036890">
    <property type="entry name" value="HATPase_C_sf"/>
</dbReference>
<protein>
    <recommendedName>
        <fullName evidence="3">histidine kinase</fullName>
        <ecNumber evidence="3">2.7.13.3</ecNumber>
    </recommendedName>
</protein>
<dbReference type="Gene3D" id="1.10.287.130">
    <property type="match status" value="1"/>
</dbReference>
<comment type="catalytic activity">
    <reaction evidence="1">
        <text>ATP + protein L-histidine = ADP + protein N-phospho-L-histidine.</text>
        <dbReference type="EC" id="2.7.13.3"/>
    </reaction>
</comment>
<dbReference type="EMBL" id="DRQG01000051">
    <property type="protein sequence ID" value="HGY55119.1"/>
    <property type="molecule type" value="Genomic_DNA"/>
</dbReference>
<sequence length="495" mass="56498">MKFRTKVLASLTVLLITVSFISFWLFSNFLLDRMKANYEEHMTTIFSLLRENYLYMLGNNSGKYLNKMLDELNNNHDVIRAVLLDSDGRIVYLPDKTEAVVDSFIPLDWINKEKLTNIQSYNEGDRKIRAIMTVENRPECYDCHEAQKKILGYINIDFRTEHLAGNMDTLKTFGWIMTAIILLSVLISMRILHYRSIRNSLNKFQDTITDIQKGNLEVRVPIDSSDELGRLAKSFNLMLEKLKLMQEELEEYHKRELMQAQKLATVGEMASGIAHEIKNPLTGIANAIEIIAEEMDDSSKKPILDEIHRQVQRVNKTINDLLRFSRPIDLQLAAGNINEVIRTMVFFLQNQVKTSDIQFITRLRPDIPVFDFDAKQIEAVLINLGLNAIQAIESKGFIEVFSRFLAEEDTVEIVIKDSGCGIPVKNLSKVVKPFFTTKSKGTGLGLSISKEIIEKHGGKIHIESEEKRGTIVTISLPVKKKVISKNFIFTGNAHV</sequence>
<feature type="transmembrane region" description="Helical" evidence="7">
    <location>
        <begin position="7"/>
        <end position="26"/>
    </location>
</feature>
<dbReference type="Pfam" id="PF02518">
    <property type="entry name" value="HATPase_c"/>
    <property type="match status" value="1"/>
</dbReference>
<dbReference type="Proteomes" id="UP000885779">
    <property type="component" value="Unassembled WGS sequence"/>
</dbReference>